<feature type="transmembrane region" description="Helical" evidence="1">
    <location>
        <begin position="38"/>
        <end position="56"/>
    </location>
</feature>
<name>D5E6L7_METMS</name>
<keyword evidence="3" id="KW-1185">Reference proteome</keyword>
<dbReference type="EMBL" id="CP001994">
    <property type="protein sequence ID" value="ADE36805.1"/>
    <property type="molecule type" value="Genomic_DNA"/>
</dbReference>
<dbReference type="HOGENOM" id="CLU_2271070_0_0_2"/>
<dbReference type="AlphaFoldDB" id="D5E6L7"/>
<reference evidence="2 3" key="1">
    <citation type="submission" date="2010-03" db="EMBL/GenBank/DDBJ databases">
        <title>The complete genome of Methanohalophilus mahii DSM 5219.</title>
        <authorList>
            <consortium name="US DOE Joint Genome Institute (JGI-PGF)"/>
            <person name="Lucas S."/>
            <person name="Copeland A."/>
            <person name="Lapidus A."/>
            <person name="Glavina del Rio T."/>
            <person name="Dalin E."/>
            <person name="Tice H."/>
            <person name="Bruce D."/>
            <person name="Goodwin L."/>
            <person name="Pitluck S."/>
            <person name="Kyrpides N."/>
            <person name="Mavromatis K."/>
            <person name="Ivanova N."/>
            <person name="Lykidis A."/>
            <person name="Saunders E."/>
            <person name="Brettin T."/>
            <person name="Detter J.C."/>
            <person name="Han C."/>
            <person name="Land M."/>
            <person name="Hauser L."/>
            <person name="Markowitz V."/>
            <person name="Cheng J.-F."/>
            <person name="Hugenholtz P."/>
            <person name="Woyke T."/>
            <person name="Wu D."/>
            <person name="Spring S."/>
            <person name="Schneider S."/>
            <person name="Schroeder M."/>
            <person name="Klenk H.-P."/>
            <person name="Eisen J.A."/>
        </authorList>
    </citation>
    <scope>NUCLEOTIDE SEQUENCE [LARGE SCALE GENOMIC DNA]</scope>
    <source>
        <strain evidence="3">ATCC 35705 / DSM 5219 / SLP</strain>
    </source>
</reference>
<proteinExistence type="predicted"/>
<accession>D5E6L7</accession>
<evidence type="ECO:0000313" key="2">
    <source>
        <dbReference type="EMBL" id="ADE36805.1"/>
    </source>
</evidence>
<keyword evidence="1" id="KW-1133">Transmembrane helix</keyword>
<keyword evidence="1" id="KW-0472">Membrane</keyword>
<evidence type="ECO:0000256" key="1">
    <source>
        <dbReference type="SAM" id="Phobius"/>
    </source>
</evidence>
<sequence>MKKLTFNFLIETLMFLDLMLLVGIGLSLLLKMHLFGDIHLYLGLVLFGLILVHIYLHWNSVMKMYQRTVNDPRKRKIYGVIYIFACLVLLIGIIIHHLIYPN</sequence>
<keyword evidence="1" id="KW-0812">Transmembrane</keyword>
<gene>
    <name evidence="2" type="ordered locus">Mmah_1304</name>
</gene>
<feature type="transmembrane region" description="Helical" evidence="1">
    <location>
        <begin position="12"/>
        <end position="32"/>
    </location>
</feature>
<dbReference type="Proteomes" id="UP000001059">
    <property type="component" value="Chromosome"/>
</dbReference>
<evidence type="ECO:0000313" key="3">
    <source>
        <dbReference type="Proteomes" id="UP000001059"/>
    </source>
</evidence>
<dbReference type="KEGG" id="mmh:Mmah_1304"/>
<feature type="transmembrane region" description="Helical" evidence="1">
    <location>
        <begin position="77"/>
        <end position="99"/>
    </location>
</feature>
<dbReference type="STRING" id="547558.Mmah_1304"/>
<organism evidence="2 3">
    <name type="scientific">Methanohalophilus mahii (strain ATCC 35705 / DSM 5219 / SLP)</name>
    <dbReference type="NCBI Taxonomy" id="547558"/>
    <lineage>
        <taxon>Archaea</taxon>
        <taxon>Methanobacteriati</taxon>
        <taxon>Methanobacteriota</taxon>
        <taxon>Stenosarchaea group</taxon>
        <taxon>Methanomicrobia</taxon>
        <taxon>Methanosarcinales</taxon>
        <taxon>Methanosarcinaceae</taxon>
        <taxon>Methanohalophilus</taxon>
    </lineage>
</organism>
<protein>
    <recommendedName>
        <fullName evidence="4">DUF4405 domain-containing protein</fullName>
    </recommendedName>
</protein>
<evidence type="ECO:0008006" key="4">
    <source>
        <dbReference type="Google" id="ProtNLM"/>
    </source>
</evidence>